<sequence>MRRVKAFLKRNKILILVMIAVGVYYGYTHVITEQKLSEYHATESELMQEIESLERELNRLEDAYAYAQNPEAIERLAREKLKMVMPNEVIYIIRENEEKEDD</sequence>
<keyword evidence="1" id="KW-0175">Coiled coil</keyword>
<feature type="transmembrane region" description="Helical" evidence="2">
    <location>
        <begin position="12"/>
        <end position="27"/>
    </location>
</feature>
<feature type="coiled-coil region" evidence="1">
    <location>
        <begin position="36"/>
        <end position="70"/>
    </location>
</feature>
<keyword evidence="3" id="KW-0132">Cell division</keyword>
<evidence type="ECO:0000256" key="2">
    <source>
        <dbReference type="SAM" id="Phobius"/>
    </source>
</evidence>
<dbReference type="RefSeq" id="WP_204663855.1">
    <property type="nucleotide sequence ID" value="NZ_JAFBDT010000009.1"/>
</dbReference>
<reference evidence="3 4" key="1">
    <citation type="submission" date="2021-01" db="EMBL/GenBank/DDBJ databases">
        <title>Genomic Encyclopedia of Type Strains, Phase IV (KMG-IV): sequencing the most valuable type-strain genomes for metagenomic binning, comparative biology and taxonomic classification.</title>
        <authorList>
            <person name="Goeker M."/>
        </authorList>
    </citation>
    <scope>NUCLEOTIDE SEQUENCE [LARGE SCALE GENOMIC DNA]</scope>
    <source>
        <strain evidence="3 4">DSM 24436</strain>
    </source>
</reference>
<dbReference type="GO" id="GO:0051301">
    <property type="term" value="P:cell division"/>
    <property type="evidence" value="ECO:0007669"/>
    <property type="project" value="UniProtKB-KW"/>
</dbReference>
<keyword evidence="4" id="KW-1185">Reference proteome</keyword>
<evidence type="ECO:0000256" key="1">
    <source>
        <dbReference type="SAM" id="Coils"/>
    </source>
</evidence>
<protein>
    <submittedName>
        <fullName evidence="3">Cell division protein FtsB</fullName>
    </submittedName>
</protein>
<dbReference type="EMBL" id="JAFBDT010000009">
    <property type="protein sequence ID" value="MBM7561905.1"/>
    <property type="molecule type" value="Genomic_DNA"/>
</dbReference>
<comment type="caution">
    <text evidence="3">The sequence shown here is derived from an EMBL/GenBank/DDBJ whole genome shotgun (WGS) entry which is preliminary data.</text>
</comment>
<keyword evidence="2" id="KW-0812">Transmembrane</keyword>
<dbReference type="Proteomes" id="UP000767854">
    <property type="component" value="Unassembled WGS sequence"/>
</dbReference>
<keyword evidence="2" id="KW-1133">Transmembrane helix</keyword>
<dbReference type="InterPro" id="IPR007060">
    <property type="entry name" value="FtsL/DivIC"/>
</dbReference>
<gene>
    <name evidence="3" type="ORF">JOC49_001446</name>
</gene>
<dbReference type="Pfam" id="PF04977">
    <property type="entry name" value="DivIC"/>
    <property type="match status" value="1"/>
</dbReference>
<organism evidence="3 4">
    <name type="scientific">Fusibacter tunisiensis</name>
    <dbReference type="NCBI Taxonomy" id="1008308"/>
    <lineage>
        <taxon>Bacteria</taxon>
        <taxon>Bacillati</taxon>
        <taxon>Bacillota</taxon>
        <taxon>Clostridia</taxon>
        <taxon>Eubacteriales</taxon>
        <taxon>Eubacteriales Family XII. Incertae Sedis</taxon>
        <taxon>Fusibacter</taxon>
    </lineage>
</organism>
<keyword evidence="2" id="KW-0472">Membrane</keyword>
<keyword evidence="3" id="KW-0131">Cell cycle</keyword>
<evidence type="ECO:0000313" key="4">
    <source>
        <dbReference type="Proteomes" id="UP000767854"/>
    </source>
</evidence>
<proteinExistence type="predicted"/>
<name>A0ABS2MRB2_9FIRM</name>
<accession>A0ABS2MRB2</accession>
<evidence type="ECO:0000313" key="3">
    <source>
        <dbReference type="EMBL" id="MBM7561905.1"/>
    </source>
</evidence>